<dbReference type="InterPro" id="IPR001851">
    <property type="entry name" value="ABC_transp_permease"/>
</dbReference>
<sequence>MSNHPKLLIGAAILVVMALLPLAVYPVLLMKVMCFAIFACAFNLLLGFTGLLSFGHAMFFGGGAYVAGYLMKAHAVPPELAWLAALVAGAVAGGAVGWLAIRRTGIYFSMVTLALAQMAYFYFVTSPLTGGEDGIQSIPRQPVLGFINGADDHILYYVIMAMFVCLWLLIWRIVHSPFGQSLKAIRDNEARAISLGYRASRYKLLAFVISAAIAALAGGMKSYIFQLASLTDVGWHMSGEVVLMALIGGIGTLTGPVVGAAFLILLSDALASYGEWVVVIQGAIFVAVVLLFRKGLVGTLSELPGLITRLRRPKAKSAEKLNKDKIITE</sequence>
<evidence type="ECO:0000313" key="8">
    <source>
        <dbReference type="Proteomes" id="UP000186559"/>
    </source>
</evidence>
<evidence type="ECO:0000256" key="2">
    <source>
        <dbReference type="ARBA" id="ARBA00022475"/>
    </source>
</evidence>
<reference evidence="7 8" key="1">
    <citation type="submission" date="2016-03" db="EMBL/GenBank/DDBJ databases">
        <title>Deep-sea bacteria in the southern Pacific.</title>
        <authorList>
            <person name="Tang K."/>
        </authorList>
    </citation>
    <scope>NUCLEOTIDE SEQUENCE [LARGE SCALE GENOMIC DNA]</scope>
    <source>
        <strain evidence="7 8">JLT2016</strain>
        <plasmid evidence="8">Plasmid ptpro5</plasmid>
    </source>
</reference>
<feature type="transmembrane region" description="Helical" evidence="6">
    <location>
        <begin position="106"/>
        <end position="123"/>
    </location>
</feature>
<dbReference type="Proteomes" id="UP000186559">
    <property type="component" value="Plasmid pTPRO5"/>
</dbReference>
<dbReference type="GO" id="GO:0015658">
    <property type="term" value="F:branched-chain amino acid transmembrane transporter activity"/>
    <property type="evidence" value="ECO:0007669"/>
    <property type="project" value="InterPro"/>
</dbReference>
<evidence type="ECO:0000256" key="5">
    <source>
        <dbReference type="ARBA" id="ARBA00023136"/>
    </source>
</evidence>
<keyword evidence="2" id="KW-1003">Cell membrane</keyword>
<feature type="transmembrane region" description="Helical" evidence="6">
    <location>
        <begin position="6"/>
        <end position="28"/>
    </location>
</feature>
<gene>
    <name evidence="7" type="ORF">Ga0080559_TMP196</name>
</gene>
<evidence type="ECO:0000256" key="3">
    <source>
        <dbReference type="ARBA" id="ARBA00022692"/>
    </source>
</evidence>
<evidence type="ECO:0000256" key="1">
    <source>
        <dbReference type="ARBA" id="ARBA00004651"/>
    </source>
</evidence>
<feature type="transmembrane region" description="Helical" evidence="6">
    <location>
        <begin position="273"/>
        <end position="292"/>
    </location>
</feature>
<feature type="transmembrane region" description="Helical" evidence="6">
    <location>
        <begin position="244"/>
        <end position="266"/>
    </location>
</feature>
<feature type="transmembrane region" description="Helical" evidence="6">
    <location>
        <begin position="35"/>
        <end position="60"/>
    </location>
</feature>
<evidence type="ECO:0000256" key="4">
    <source>
        <dbReference type="ARBA" id="ARBA00022989"/>
    </source>
</evidence>
<keyword evidence="7" id="KW-0614">Plasmid</keyword>
<proteinExistence type="predicted"/>
<dbReference type="PANTHER" id="PTHR30482:SF17">
    <property type="entry name" value="ABC TRANSPORTER ATP-BINDING PROTEIN"/>
    <property type="match status" value="1"/>
</dbReference>
<dbReference type="GO" id="GO:0005886">
    <property type="term" value="C:plasma membrane"/>
    <property type="evidence" value="ECO:0007669"/>
    <property type="project" value="UniProtKB-SubCell"/>
</dbReference>
<keyword evidence="5 6" id="KW-0472">Membrane</keyword>
<comment type="subcellular location">
    <subcellularLocation>
        <location evidence="1">Cell membrane</location>
        <topology evidence="1">Multi-pass membrane protein</topology>
    </subcellularLocation>
</comment>
<feature type="transmembrane region" description="Helical" evidence="6">
    <location>
        <begin position="80"/>
        <end position="99"/>
    </location>
</feature>
<name>A0A1U7DDI4_9RHOB</name>
<dbReference type="RefSeq" id="WP_076625814.1">
    <property type="nucleotide sequence ID" value="NZ_BMEW01000012.1"/>
</dbReference>
<dbReference type="EMBL" id="CP014801">
    <property type="protein sequence ID" value="APX26172.1"/>
    <property type="molecule type" value="Genomic_DNA"/>
</dbReference>
<evidence type="ECO:0000256" key="6">
    <source>
        <dbReference type="SAM" id="Phobius"/>
    </source>
</evidence>
<protein>
    <submittedName>
        <fullName evidence="7">Amino acid/amide ABC transporter membrane protein 2, HAAT family</fullName>
    </submittedName>
</protein>
<dbReference type="CDD" id="cd06581">
    <property type="entry name" value="TM_PBP1_LivM_like"/>
    <property type="match status" value="1"/>
</dbReference>
<evidence type="ECO:0000313" key="7">
    <source>
        <dbReference type="EMBL" id="APX26172.1"/>
    </source>
</evidence>
<organism evidence="7 8">
    <name type="scientific">Salipiger profundus</name>
    <dbReference type="NCBI Taxonomy" id="1229727"/>
    <lineage>
        <taxon>Bacteria</taxon>
        <taxon>Pseudomonadati</taxon>
        <taxon>Pseudomonadota</taxon>
        <taxon>Alphaproteobacteria</taxon>
        <taxon>Rhodobacterales</taxon>
        <taxon>Roseobacteraceae</taxon>
        <taxon>Salipiger</taxon>
    </lineage>
</organism>
<keyword evidence="4 6" id="KW-1133">Transmembrane helix</keyword>
<dbReference type="Pfam" id="PF02653">
    <property type="entry name" value="BPD_transp_2"/>
    <property type="match status" value="1"/>
</dbReference>
<keyword evidence="8" id="KW-1185">Reference proteome</keyword>
<accession>A0A1U7DDI4</accession>
<dbReference type="KEGG" id="tpro:Ga0080559_TMP196"/>
<dbReference type="AlphaFoldDB" id="A0A1U7DDI4"/>
<dbReference type="InterPro" id="IPR043428">
    <property type="entry name" value="LivM-like"/>
</dbReference>
<feature type="transmembrane region" description="Helical" evidence="6">
    <location>
        <begin position="204"/>
        <end position="224"/>
    </location>
</feature>
<dbReference type="PANTHER" id="PTHR30482">
    <property type="entry name" value="HIGH-AFFINITY BRANCHED-CHAIN AMINO ACID TRANSPORT SYSTEM PERMEASE"/>
    <property type="match status" value="1"/>
</dbReference>
<keyword evidence="3 6" id="KW-0812">Transmembrane</keyword>
<feature type="transmembrane region" description="Helical" evidence="6">
    <location>
        <begin position="154"/>
        <end position="174"/>
    </location>
</feature>
<geneLocation type="plasmid" evidence="8">
    <name>ptpro5</name>
</geneLocation>